<comment type="caution">
    <text evidence="11">The sequence shown here is derived from an EMBL/GenBank/DDBJ whole genome shotgun (WGS) entry which is preliminary data.</text>
</comment>
<reference evidence="11 12" key="1">
    <citation type="journal article" date="2019" name="ISME J.">
        <title>Insights into ecological role of a new deltaproteobacterial order Candidatus Acidulodesulfobacterales by metagenomics and metatranscriptomics.</title>
        <authorList>
            <person name="Tan S."/>
            <person name="Liu J."/>
            <person name="Fang Y."/>
            <person name="Hedlund B.P."/>
            <person name="Lian Z.H."/>
            <person name="Huang L.Y."/>
            <person name="Li J.T."/>
            <person name="Huang L.N."/>
            <person name="Li W.J."/>
            <person name="Jiang H.C."/>
            <person name="Dong H.L."/>
            <person name="Shu W.S."/>
        </authorList>
    </citation>
    <scope>NUCLEOTIDE SEQUENCE [LARGE SCALE GENOMIC DNA]</scope>
    <source>
        <strain evidence="11">AP2</strain>
    </source>
</reference>
<evidence type="ECO:0000256" key="4">
    <source>
        <dbReference type="ARBA" id="ARBA00022723"/>
    </source>
</evidence>
<evidence type="ECO:0000256" key="1">
    <source>
        <dbReference type="ARBA" id="ARBA00001946"/>
    </source>
</evidence>
<evidence type="ECO:0000256" key="5">
    <source>
        <dbReference type="ARBA" id="ARBA00022842"/>
    </source>
</evidence>
<dbReference type="Gene3D" id="3.40.120.10">
    <property type="entry name" value="Alpha-D-Glucose-1,6-Bisphosphate, subunit A, domain 3"/>
    <property type="match status" value="3"/>
</dbReference>
<dbReference type="InterPro" id="IPR036900">
    <property type="entry name" value="A-D-PHexomutase_C_sf"/>
</dbReference>
<dbReference type="Proteomes" id="UP000316562">
    <property type="component" value="Unassembled WGS sequence"/>
</dbReference>
<dbReference type="InterPro" id="IPR005843">
    <property type="entry name" value="A-D-PHexomutase_C"/>
</dbReference>
<gene>
    <name evidence="11" type="ORF">EVJ46_04220</name>
</gene>
<comment type="cofactor">
    <cofactor evidence="1">
        <name>Mg(2+)</name>
        <dbReference type="ChEBI" id="CHEBI:18420"/>
    </cofactor>
</comment>
<evidence type="ECO:0000259" key="9">
    <source>
        <dbReference type="Pfam" id="PF02879"/>
    </source>
</evidence>
<organism evidence="11 12">
    <name type="scientific">Acididesulfobacter guangdongensis</name>
    <dbReference type="NCBI Taxonomy" id="2597225"/>
    <lineage>
        <taxon>Bacteria</taxon>
        <taxon>Deltaproteobacteria</taxon>
        <taxon>Candidatus Acidulodesulfobacterales</taxon>
        <taxon>Candidatus Acididesulfobacter</taxon>
    </lineage>
</organism>
<dbReference type="GO" id="GO:0046872">
    <property type="term" value="F:metal ion binding"/>
    <property type="evidence" value="ECO:0007669"/>
    <property type="project" value="UniProtKB-KW"/>
</dbReference>
<dbReference type="GO" id="GO:0006166">
    <property type="term" value="P:purine ribonucleoside salvage"/>
    <property type="evidence" value="ECO:0007669"/>
    <property type="project" value="TreeGrafter"/>
</dbReference>
<dbReference type="GO" id="GO:0005975">
    <property type="term" value="P:carbohydrate metabolic process"/>
    <property type="evidence" value="ECO:0007669"/>
    <property type="project" value="InterPro"/>
</dbReference>
<feature type="domain" description="Alpha-D-phosphohexomutase alpha/beta/alpha" evidence="9">
    <location>
        <begin position="208"/>
        <end position="316"/>
    </location>
</feature>
<dbReference type="PANTHER" id="PTHR45745">
    <property type="entry name" value="PHOSPHOMANNOMUTASE 45A"/>
    <property type="match status" value="1"/>
</dbReference>
<keyword evidence="5" id="KW-0460">Magnesium</keyword>
<evidence type="ECO:0000313" key="11">
    <source>
        <dbReference type="EMBL" id="RZD16247.1"/>
    </source>
</evidence>
<dbReference type="SUPFAM" id="SSF55957">
    <property type="entry name" value="Phosphoglucomutase, C-terminal domain"/>
    <property type="match status" value="1"/>
</dbReference>
<evidence type="ECO:0000313" key="12">
    <source>
        <dbReference type="Proteomes" id="UP000316562"/>
    </source>
</evidence>
<dbReference type="AlphaFoldDB" id="A0A519BG54"/>
<comment type="similarity">
    <text evidence="2">Belongs to the phosphohexose mutase family.</text>
</comment>
<dbReference type="Pfam" id="PF02878">
    <property type="entry name" value="PGM_PMM_I"/>
    <property type="match status" value="1"/>
</dbReference>
<dbReference type="Gene3D" id="3.30.310.50">
    <property type="entry name" value="Alpha-D-phosphohexomutase, C-terminal domain"/>
    <property type="match status" value="1"/>
</dbReference>
<evidence type="ECO:0000259" key="10">
    <source>
        <dbReference type="Pfam" id="PF02880"/>
    </source>
</evidence>
<dbReference type="InterPro" id="IPR005845">
    <property type="entry name" value="A-D-PHexomutase_a/b/a-II"/>
</dbReference>
<dbReference type="SUPFAM" id="SSF53738">
    <property type="entry name" value="Phosphoglucomutase, first 3 domains"/>
    <property type="match status" value="3"/>
</dbReference>
<sequence length="527" mass="58992">MMDNLKFSNISNIIKDNHIKINFGTDGFRGIIAENFDFDKISIISTALGLYLLKKNDINGTKDILSFSTDGNAPAAASVNIKNTQSIAIGYDTRFLSEEFALSCAKNLMKMGFNVLLSDSFCPSPVLSYSVKNNLCECGIMITASHNAFMYNGIKFKNNYGGSMLESDVKNIEEIANDILLNKESSLYTYFGDNIKSGELIKVDFKKKYLDHIIKIIDLGSATGSSISKAIDIVIDPMYGAGIGYISAVLKKFFIRHKTINNSVNPNFPQINPEPIELNLKKLSAAVKKAGINNKFAVGFATDGDADRVGTVDYKGNFIDSHKIFSILLNYLLEEGFKGEVVKTVSVSKTIDYLCSKYKIKLHEVPIGFKNIANLMINPENNILIGGEESGGIGIKFHIPERDGVFNSLMLLKIMLVREKNLNELLNDIYGKEYPLEYRRLDIRIDNNIKEKLIGILKNNSFNIPFKEKISVINFIDGYKFEYSDNSWLLIRPSGTEPVLRIYAESAEKKKTELLIKKAINEINKIK</sequence>
<evidence type="ECO:0000259" key="8">
    <source>
        <dbReference type="Pfam" id="PF02878"/>
    </source>
</evidence>
<dbReference type="InterPro" id="IPR005844">
    <property type="entry name" value="A-D-PHexomutase_a/b/a-I"/>
</dbReference>
<proteinExistence type="inferred from homology"/>
<dbReference type="InterPro" id="IPR005846">
    <property type="entry name" value="A-D-PHexomutase_a/b/a-III"/>
</dbReference>
<protein>
    <submittedName>
        <fullName evidence="11">Phosphoglucomutase/phosphomannomutase family protein</fullName>
    </submittedName>
</protein>
<accession>A0A519BG54</accession>
<dbReference type="Pfam" id="PF02879">
    <property type="entry name" value="PGM_PMM_II"/>
    <property type="match status" value="1"/>
</dbReference>
<dbReference type="EMBL" id="SGBC01000002">
    <property type="protein sequence ID" value="RZD16247.1"/>
    <property type="molecule type" value="Genomic_DNA"/>
</dbReference>
<dbReference type="PRINTS" id="PR00509">
    <property type="entry name" value="PGMPMM"/>
</dbReference>
<dbReference type="InterPro" id="IPR016055">
    <property type="entry name" value="A-D-PHexomutase_a/b/a-I/II/III"/>
</dbReference>
<keyword evidence="4" id="KW-0479">Metal-binding</keyword>
<name>A0A519BG54_ACIG2</name>
<dbReference type="Pfam" id="PF02880">
    <property type="entry name" value="PGM_PMM_III"/>
    <property type="match status" value="1"/>
</dbReference>
<feature type="domain" description="Alpha-D-phosphohexomutase alpha/beta/alpha" evidence="10">
    <location>
        <begin position="320"/>
        <end position="430"/>
    </location>
</feature>
<dbReference type="GO" id="GO:0008973">
    <property type="term" value="F:phosphopentomutase activity"/>
    <property type="evidence" value="ECO:0007669"/>
    <property type="project" value="TreeGrafter"/>
</dbReference>
<feature type="domain" description="Alpha-D-phosphohexomutase alpha/beta/alpha" evidence="8">
    <location>
        <begin position="79"/>
        <end position="179"/>
    </location>
</feature>
<keyword evidence="3" id="KW-0597">Phosphoprotein</keyword>
<evidence type="ECO:0000256" key="6">
    <source>
        <dbReference type="ARBA" id="ARBA00023235"/>
    </source>
</evidence>
<dbReference type="PANTHER" id="PTHR45745:SF1">
    <property type="entry name" value="PHOSPHOGLUCOMUTASE 2B-RELATED"/>
    <property type="match status" value="1"/>
</dbReference>
<evidence type="ECO:0000256" key="3">
    <source>
        <dbReference type="ARBA" id="ARBA00022553"/>
    </source>
</evidence>
<dbReference type="InterPro" id="IPR005841">
    <property type="entry name" value="Alpha-D-phosphohexomutase_SF"/>
</dbReference>
<dbReference type="Pfam" id="PF00408">
    <property type="entry name" value="PGM_PMM_IV"/>
    <property type="match status" value="1"/>
</dbReference>
<keyword evidence="6" id="KW-0413">Isomerase</keyword>
<evidence type="ECO:0000256" key="2">
    <source>
        <dbReference type="ARBA" id="ARBA00010231"/>
    </source>
</evidence>
<feature type="domain" description="Alpha-D-phosphohexomutase C-terminal" evidence="7">
    <location>
        <begin position="472"/>
        <end position="515"/>
    </location>
</feature>
<evidence type="ECO:0000259" key="7">
    <source>
        <dbReference type="Pfam" id="PF00408"/>
    </source>
</evidence>